<gene>
    <name evidence="1" type="primary">CVA-1_971R</name>
    <name evidence="1" type="ORF">PBCVCVA1_971R</name>
</gene>
<evidence type="ECO:0000313" key="2">
    <source>
        <dbReference type="Proteomes" id="UP000243236"/>
    </source>
</evidence>
<dbReference type="Proteomes" id="UP000243236">
    <property type="component" value="Segment"/>
</dbReference>
<sequence length="229" mass="25999">MDELFRYPVSSFPEGQLGASTPVGQFLAKIVQIPEFKNFIEVGTWNGRGSTKCIMNGLVQRSDKTSFYSLEADKGRCQSGQDFWATQEKGNVDLHLLWGKLSDKMVTREYVQTHPKFSDQLQYFDIEASQTHEAPLVDGVLPKDVEFVFLDGGEFCSIFDFNVLVKKYAHSLKVIGLDDIDNLKNDLVYKNLTQEDSPWKVLASGPHPNRPGREDGPQRGHTWCFFVKK</sequence>
<dbReference type="InterPro" id="IPR029063">
    <property type="entry name" value="SAM-dependent_MTases_sf"/>
</dbReference>
<name>M1HLW9_9PHYC</name>
<accession>M1HLW9</accession>
<protein>
    <submittedName>
        <fullName evidence="1">Glycosyl transferase</fullName>
    </submittedName>
</protein>
<dbReference type="Gene3D" id="3.40.50.150">
    <property type="entry name" value="Vaccinia Virus protein VP39"/>
    <property type="match status" value="1"/>
</dbReference>
<dbReference type="EMBL" id="JX997159">
    <property type="protein sequence ID" value="AGE50681.1"/>
    <property type="molecule type" value="Genomic_DNA"/>
</dbReference>
<keyword evidence="2" id="KW-1185">Reference proteome</keyword>
<organism evidence="1 2">
    <name type="scientific">Paramecium bursaria Chlorella virus CVA-1</name>
    <dbReference type="NCBI Taxonomy" id="42683"/>
    <lineage>
        <taxon>Viruses</taxon>
        <taxon>Varidnaviria</taxon>
        <taxon>Bamfordvirae</taxon>
        <taxon>Nucleocytoviricota</taxon>
        <taxon>Megaviricetes</taxon>
        <taxon>Algavirales</taxon>
        <taxon>Phycodnaviridae</taxon>
        <taxon>Chlorovirus</taxon>
        <taxon>Chlorovirus conductrix</taxon>
        <taxon>Paramecium bursaria Chlorella virus A1</taxon>
    </lineage>
</organism>
<keyword evidence="1" id="KW-0808">Transferase</keyword>
<dbReference type="KEGG" id="vg:41900591"/>
<reference evidence="1 2" key="1">
    <citation type="submission" date="2012-10" db="EMBL/GenBank/DDBJ databases">
        <title>Towards defining the chloroviruses: a genomic journey through a genus of large DNA viruses.</title>
        <authorList>
            <person name="Jeanniard A."/>
            <person name="Dunigan D.D."/>
            <person name="Gurnon J.R."/>
            <person name="Agarkova I."/>
            <person name="Kang M."/>
            <person name="Vitek J."/>
            <person name="Duncan G."/>
            <person name="McClung O.W."/>
            <person name="Larsen M."/>
            <person name="Claverie J.-M."/>
            <person name="Van Etten J.L."/>
            <person name="Blanc G."/>
        </authorList>
    </citation>
    <scope>NUCLEOTIDE SEQUENCE [LARGE SCALE GENOMIC DNA]</scope>
</reference>
<proteinExistence type="predicted"/>
<evidence type="ECO:0000313" key="1">
    <source>
        <dbReference type="EMBL" id="AGE50681.1"/>
    </source>
</evidence>
<dbReference type="GeneID" id="41900591"/>
<dbReference type="RefSeq" id="YP_009702017.1">
    <property type="nucleotide sequence ID" value="NC_044937.1"/>
</dbReference>
<dbReference type="GO" id="GO:0016740">
    <property type="term" value="F:transferase activity"/>
    <property type="evidence" value="ECO:0007669"/>
    <property type="project" value="UniProtKB-KW"/>
</dbReference>